<name>A0A6J1IJF7_CUCMA</name>
<protein>
    <submittedName>
        <fullName evidence="3">Uncharacterized protein LOC111476834 isoform X1</fullName>
    </submittedName>
</protein>
<dbReference type="InterPro" id="IPR053273">
    <property type="entry name" value="CST_Regulator"/>
</dbReference>
<dbReference type="RefSeq" id="XP_022976425.1">
    <property type="nucleotide sequence ID" value="XM_023120657.1"/>
</dbReference>
<sequence length="774" mass="85324">MDLKHKGISWVGNMFQKFEAVCQEVDNIINQDKVEYVENQVSSASVNVKRLYSDVVQGLLPPTEGSVKYEAKAVAPRGRVPINTYFKSLSYNEEKSANNVANKSSVGHGTINHQASCKVLFVNEEVARFPNHSSLRLNAGLHENKKENAVNELLSEKSDGSLTDKFAVMESDAIDPLSRSLRNVSREVNDINKSGSSVCDDSDLLLVDNVLLVGNNNGALTNNDASKSSKEDTTIEFNASDPLNHTANHKSCQVKVTNGEEFFILDNSHLPMESSRLSSKNDDDLSNENTDEFVKKVGIMEPNAADHLNDKHLSHVWSGTNFVSKEADNSNMLLKSEVPSSRIDHALIDKDFNESPVKDAIFEDDLESYLLNLPSEEAMVSNGNHLQMEPELLAINNDDALTDAYSNERLQKDTILEMEYDASYPLKNQPRRISSSVKYKNEEVSSVSIDKASDASCKEQANLELSTELTLHCDEESIKGNSCIYGNEREGDIATLTGNPQETSIHGADVESIHKVGEPSSISSNNLVDLSPRMETRLRYFENVPHATSSELASVVLASGETVKETKSVSSLKPLPKGSLSASRSSVNHFSSSTVHEKPVDKRAYIECRSHPSFEVVTHASNGNKASETRFNSSGSSLSSFESLAGTHASSQVEFSKSTGSGILSFSTEVGCPYDLSGHILDFEMETVDLGHKVTVEDECGVIDYKALHAVSRRTQKLRSYKKRIQDAFTTKKRLAKDYEQLAIWYGDTDLDSITDSSQKSDKKNASDSEWELL</sequence>
<reference evidence="3" key="1">
    <citation type="submission" date="2025-08" db="UniProtKB">
        <authorList>
            <consortium name="RefSeq"/>
        </authorList>
    </citation>
    <scope>IDENTIFICATION</scope>
    <source>
        <tissue evidence="3">Young leaves</tissue>
    </source>
</reference>
<proteinExistence type="predicted"/>
<gene>
    <name evidence="3" type="primary">LOC111476834</name>
</gene>
<evidence type="ECO:0000313" key="2">
    <source>
        <dbReference type="Proteomes" id="UP000504608"/>
    </source>
</evidence>
<dbReference type="PANTHER" id="PTHR34659:SF1">
    <property type="entry name" value="PROTEIN EGT2"/>
    <property type="match status" value="1"/>
</dbReference>
<dbReference type="GO" id="GO:0006950">
    <property type="term" value="P:response to stress"/>
    <property type="evidence" value="ECO:0007669"/>
    <property type="project" value="TreeGrafter"/>
</dbReference>
<dbReference type="GO" id="GO:0005776">
    <property type="term" value="C:autophagosome"/>
    <property type="evidence" value="ECO:0007669"/>
    <property type="project" value="TreeGrafter"/>
</dbReference>
<dbReference type="Proteomes" id="UP000504608">
    <property type="component" value="Unplaced"/>
</dbReference>
<evidence type="ECO:0000313" key="3">
    <source>
        <dbReference type="RefSeq" id="XP_022976425.1"/>
    </source>
</evidence>
<dbReference type="AlphaFoldDB" id="A0A6J1IJF7"/>
<dbReference type="GO" id="GO:0061908">
    <property type="term" value="C:phagophore"/>
    <property type="evidence" value="ECO:0007669"/>
    <property type="project" value="TreeGrafter"/>
</dbReference>
<dbReference type="OrthoDB" id="1644512at2759"/>
<keyword evidence="2" id="KW-1185">Reference proteome</keyword>
<accession>A0A6J1IJF7</accession>
<dbReference type="PANTHER" id="PTHR34659">
    <property type="entry name" value="BNAA05G11610D PROTEIN"/>
    <property type="match status" value="1"/>
</dbReference>
<dbReference type="GeneID" id="111476834"/>
<evidence type="ECO:0000256" key="1">
    <source>
        <dbReference type="SAM" id="MobiDB-lite"/>
    </source>
</evidence>
<dbReference type="KEGG" id="cmax:111476834"/>
<organism evidence="2 3">
    <name type="scientific">Cucurbita maxima</name>
    <name type="common">Pumpkin</name>
    <name type="synonym">Winter squash</name>
    <dbReference type="NCBI Taxonomy" id="3661"/>
    <lineage>
        <taxon>Eukaryota</taxon>
        <taxon>Viridiplantae</taxon>
        <taxon>Streptophyta</taxon>
        <taxon>Embryophyta</taxon>
        <taxon>Tracheophyta</taxon>
        <taxon>Spermatophyta</taxon>
        <taxon>Magnoliopsida</taxon>
        <taxon>eudicotyledons</taxon>
        <taxon>Gunneridae</taxon>
        <taxon>Pentapetalae</taxon>
        <taxon>rosids</taxon>
        <taxon>fabids</taxon>
        <taxon>Cucurbitales</taxon>
        <taxon>Cucurbitaceae</taxon>
        <taxon>Cucurbiteae</taxon>
        <taxon>Cucurbita</taxon>
    </lineage>
</organism>
<feature type="region of interest" description="Disordered" evidence="1">
    <location>
        <begin position="751"/>
        <end position="774"/>
    </location>
</feature>